<dbReference type="Pfam" id="PF13614">
    <property type="entry name" value="AAA_31"/>
    <property type="match status" value="1"/>
</dbReference>
<keyword evidence="10" id="KW-0418">Kinase</keyword>
<dbReference type="InterPro" id="IPR003856">
    <property type="entry name" value="LPS_length_determ_N"/>
</dbReference>
<dbReference type="InterPro" id="IPR027417">
    <property type="entry name" value="P-loop_NTPase"/>
</dbReference>
<dbReference type="InterPro" id="IPR005702">
    <property type="entry name" value="Wzc-like_C"/>
</dbReference>
<dbReference type="InterPro" id="IPR032807">
    <property type="entry name" value="GNVR"/>
</dbReference>
<keyword evidence="7 20" id="KW-0808">Transferase</keyword>
<dbReference type="EMBL" id="JACYFS010000001">
    <property type="protein sequence ID" value="MBD8082226.1"/>
    <property type="molecule type" value="Genomic_DNA"/>
</dbReference>
<keyword evidence="21" id="KW-1185">Reference proteome</keyword>
<comment type="similarity">
    <text evidence="3">Belongs to the etk/wzc family.</text>
</comment>
<dbReference type="SUPFAM" id="SSF52540">
    <property type="entry name" value="P-loop containing nucleoside triphosphate hydrolases"/>
    <property type="match status" value="1"/>
</dbReference>
<keyword evidence="6" id="KW-0997">Cell inner membrane</keyword>
<dbReference type="CDD" id="cd05387">
    <property type="entry name" value="BY-kinase"/>
    <property type="match status" value="1"/>
</dbReference>
<dbReference type="PANTHER" id="PTHR32309">
    <property type="entry name" value="TYROSINE-PROTEIN KINASE"/>
    <property type="match status" value="1"/>
</dbReference>
<comment type="similarity">
    <text evidence="2">Belongs to the CpsD/CapB family.</text>
</comment>
<evidence type="ECO:0000256" key="10">
    <source>
        <dbReference type="ARBA" id="ARBA00022777"/>
    </source>
</evidence>
<keyword evidence="5" id="KW-1003">Cell membrane</keyword>
<gene>
    <name evidence="20" type="ORF">IC610_07265</name>
</gene>
<keyword evidence="11" id="KW-0067">ATP-binding</keyword>
<evidence type="ECO:0000259" key="17">
    <source>
        <dbReference type="Pfam" id="PF02706"/>
    </source>
</evidence>
<evidence type="ECO:0000256" key="15">
    <source>
        <dbReference type="ARBA" id="ARBA00051245"/>
    </source>
</evidence>
<dbReference type="InterPro" id="IPR025669">
    <property type="entry name" value="AAA_dom"/>
</dbReference>
<evidence type="ECO:0000256" key="7">
    <source>
        <dbReference type="ARBA" id="ARBA00022679"/>
    </source>
</evidence>
<evidence type="ECO:0000256" key="9">
    <source>
        <dbReference type="ARBA" id="ARBA00022741"/>
    </source>
</evidence>
<feature type="transmembrane region" description="Helical" evidence="16">
    <location>
        <begin position="496"/>
        <end position="520"/>
    </location>
</feature>
<evidence type="ECO:0000256" key="12">
    <source>
        <dbReference type="ARBA" id="ARBA00022989"/>
    </source>
</evidence>
<dbReference type="Proteomes" id="UP000637299">
    <property type="component" value="Unassembled WGS sequence"/>
</dbReference>
<dbReference type="InterPro" id="IPR050445">
    <property type="entry name" value="Bact_polysacc_biosynth/exp"/>
</dbReference>
<accession>A0ABR8ZBT2</accession>
<dbReference type="PANTHER" id="PTHR32309:SF13">
    <property type="entry name" value="FERRIC ENTEROBACTIN TRANSPORT PROTEIN FEPE"/>
    <property type="match status" value="1"/>
</dbReference>
<protein>
    <recommendedName>
        <fullName evidence="4">non-specific protein-tyrosine kinase</fullName>
        <ecNumber evidence="4">2.7.10.2</ecNumber>
    </recommendedName>
</protein>
<dbReference type="Pfam" id="PF02706">
    <property type="entry name" value="Wzz"/>
    <property type="match status" value="1"/>
</dbReference>
<organism evidence="20 21">
    <name type="scientific">Chryseobacterium caseinilyticum</name>
    <dbReference type="NCBI Taxonomy" id="2771428"/>
    <lineage>
        <taxon>Bacteria</taxon>
        <taxon>Pseudomonadati</taxon>
        <taxon>Bacteroidota</taxon>
        <taxon>Flavobacteriia</taxon>
        <taxon>Flavobacteriales</taxon>
        <taxon>Weeksellaceae</taxon>
        <taxon>Chryseobacterium group</taxon>
        <taxon>Chryseobacterium</taxon>
    </lineage>
</organism>
<evidence type="ECO:0000256" key="3">
    <source>
        <dbReference type="ARBA" id="ARBA00008883"/>
    </source>
</evidence>
<evidence type="ECO:0000256" key="13">
    <source>
        <dbReference type="ARBA" id="ARBA00023136"/>
    </source>
</evidence>
<dbReference type="Pfam" id="PF13807">
    <property type="entry name" value="GNVR"/>
    <property type="match status" value="1"/>
</dbReference>
<evidence type="ECO:0000259" key="18">
    <source>
        <dbReference type="Pfam" id="PF13614"/>
    </source>
</evidence>
<sequence>MKTEFNKEDSLLEIIKPYKRKWYWFAVSILLMILLALFYIKKTAPVYEVVTKILIKDAKKSGNPADAIPGMEGLAGLSGFNSNTVENEMEVLASKKLLGQLAEELPLQCPVFVEGDFHDVELYKAESPVKIQVINEKPFSELPKKRVDISIKGNEITLNSEEFSAPLKTQFNKTVSLPYANLMFLKNESFNPVLVKNLNVNQLYFTYTDKVSLIDGLQELLKVKLSNKDATVIDLSVQHPNIAKAKDILNTLVVQYNLEAIDEKNTESEKTKQFIDDRVTLISRELGDVEKQKQDFKTANDLVDIGAQAGLELQTNAEAEKKKLELYTQLEINNMYSGYINSKGFNEILPTNKIGEDQDSESSGNISAYNQLVLQRNRLLENSTSEHPMVKTLNDEIRKQRTAIKESLDKNRSSIQSMINSISSLEGKSNTGMRKVPAQERLFRNIERQQQIKEELYLVLLKKREETAIMLAMSSNKARVLDVAYKKKKPVAPRKMISLGTALLLGFGIPFLIIFLRNFFNTKISDKKSIEKFTSLPFVAEIPHLKSQKNNLIQQNDVSELAESFRILATNINLQLPLDQKNHVILITSSVKGEGKTLVSMNLALSLAKKGRKVLLIGSDIRNPQLQRYRPEMKSAKGLTEFLYGTVSDIREIIHPSQMNEHCDFIYSGIIPPNPVELLDNGRYKILIDNAKELYDYILIDSAPLMPVTDTYIIAKLADVSLYIMRSEKTEKSFIEYADHAADENKLNKVNIVLNDVKAQNFGYGNQKGYGYNHDVETGFFGAVKSWFRRS</sequence>
<feature type="domain" description="Tyrosine-protein kinase G-rich" evidence="19">
    <location>
        <begin position="439"/>
        <end position="518"/>
    </location>
</feature>
<keyword evidence="14" id="KW-0829">Tyrosine-protein kinase</keyword>
<dbReference type="GO" id="GO:0004715">
    <property type="term" value="F:non-membrane spanning protein tyrosine kinase activity"/>
    <property type="evidence" value="ECO:0007669"/>
    <property type="project" value="UniProtKB-EC"/>
</dbReference>
<comment type="caution">
    <text evidence="20">The sequence shown here is derived from an EMBL/GenBank/DDBJ whole genome shotgun (WGS) entry which is preliminary data.</text>
</comment>
<evidence type="ECO:0000256" key="4">
    <source>
        <dbReference type="ARBA" id="ARBA00011903"/>
    </source>
</evidence>
<evidence type="ECO:0000256" key="6">
    <source>
        <dbReference type="ARBA" id="ARBA00022519"/>
    </source>
</evidence>
<feature type="domain" description="Polysaccharide chain length determinant N-terminal" evidence="17">
    <location>
        <begin position="10"/>
        <end position="105"/>
    </location>
</feature>
<dbReference type="Gene3D" id="3.40.50.300">
    <property type="entry name" value="P-loop containing nucleotide triphosphate hydrolases"/>
    <property type="match status" value="1"/>
</dbReference>
<name>A0ABR8ZBT2_9FLAO</name>
<feature type="transmembrane region" description="Helical" evidence="16">
    <location>
        <begin position="21"/>
        <end position="40"/>
    </location>
</feature>
<evidence type="ECO:0000256" key="16">
    <source>
        <dbReference type="SAM" id="Phobius"/>
    </source>
</evidence>
<comment type="catalytic activity">
    <reaction evidence="15">
        <text>L-tyrosyl-[protein] + ATP = O-phospho-L-tyrosyl-[protein] + ADP + H(+)</text>
        <dbReference type="Rhea" id="RHEA:10596"/>
        <dbReference type="Rhea" id="RHEA-COMP:10136"/>
        <dbReference type="Rhea" id="RHEA-COMP:20101"/>
        <dbReference type="ChEBI" id="CHEBI:15378"/>
        <dbReference type="ChEBI" id="CHEBI:30616"/>
        <dbReference type="ChEBI" id="CHEBI:46858"/>
        <dbReference type="ChEBI" id="CHEBI:61978"/>
        <dbReference type="ChEBI" id="CHEBI:456216"/>
        <dbReference type="EC" id="2.7.10.2"/>
    </reaction>
</comment>
<evidence type="ECO:0000259" key="19">
    <source>
        <dbReference type="Pfam" id="PF13807"/>
    </source>
</evidence>
<evidence type="ECO:0000256" key="11">
    <source>
        <dbReference type="ARBA" id="ARBA00022840"/>
    </source>
</evidence>
<reference evidence="20 21" key="1">
    <citation type="submission" date="2020-09" db="EMBL/GenBank/DDBJ databases">
        <title>Genome seq and assembly of Chryseobacterium sp.</title>
        <authorList>
            <person name="Chhetri G."/>
        </authorList>
    </citation>
    <scope>NUCLEOTIDE SEQUENCE [LARGE SCALE GENOMIC DNA]</scope>
    <source>
        <strain evidence="20 21">GCR10</strain>
    </source>
</reference>
<feature type="domain" description="AAA" evidence="18">
    <location>
        <begin position="584"/>
        <end position="710"/>
    </location>
</feature>
<evidence type="ECO:0000313" key="21">
    <source>
        <dbReference type="Proteomes" id="UP000637299"/>
    </source>
</evidence>
<keyword evidence="13 16" id="KW-0472">Membrane</keyword>
<keyword evidence="9" id="KW-0547">Nucleotide-binding</keyword>
<keyword evidence="8 16" id="KW-0812">Transmembrane</keyword>
<evidence type="ECO:0000256" key="8">
    <source>
        <dbReference type="ARBA" id="ARBA00022692"/>
    </source>
</evidence>
<evidence type="ECO:0000256" key="2">
    <source>
        <dbReference type="ARBA" id="ARBA00007316"/>
    </source>
</evidence>
<evidence type="ECO:0000256" key="1">
    <source>
        <dbReference type="ARBA" id="ARBA00004429"/>
    </source>
</evidence>
<dbReference type="RefSeq" id="WP_191735898.1">
    <property type="nucleotide sequence ID" value="NZ_JACYFS010000001.1"/>
</dbReference>
<evidence type="ECO:0000313" key="20">
    <source>
        <dbReference type="EMBL" id="MBD8082226.1"/>
    </source>
</evidence>
<keyword evidence="12 16" id="KW-1133">Transmembrane helix</keyword>
<evidence type="ECO:0000256" key="5">
    <source>
        <dbReference type="ARBA" id="ARBA00022475"/>
    </source>
</evidence>
<proteinExistence type="inferred from homology"/>
<dbReference type="NCBIfam" id="TIGR01007">
    <property type="entry name" value="eps_fam"/>
    <property type="match status" value="1"/>
</dbReference>
<evidence type="ECO:0000256" key="14">
    <source>
        <dbReference type="ARBA" id="ARBA00023137"/>
    </source>
</evidence>
<comment type="subcellular location">
    <subcellularLocation>
        <location evidence="1">Cell inner membrane</location>
        <topology evidence="1">Multi-pass membrane protein</topology>
    </subcellularLocation>
</comment>
<dbReference type="EC" id="2.7.10.2" evidence="4"/>